<dbReference type="PANTHER" id="PTHR45856">
    <property type="entry name" value="ALPHA/BETA-HYDROLASES SUPERFAMILY PROTEIN"/>
    <property type="match status" value="1"/>
</dbReference>
<organism evidence="2 3">
    <name type="scientific">Cymbomonas tetramitiformis</name>
    <dbReference type="NCBI Taxonomy" id="36881"/>
    <lineage>
        <taxon>Eukaryota</taxon>
        <taxon>Viridiplantae</taxon>
        <taxon>Chlorophyta</taxon>
        <taxon>Pyramimonadophyceae</taxon>
        <taxon>Pyramimonadales</taxon>
        <taxon>Pyramimonadaceae</taxon>
        <taxon>Cymbomonas</taxon>
    </lineage>
</organism>
<gene>
    <name evidence="2" type="ORF">CYMTET_15346</name>
</gene>
<dbReference type="GO" id="GO:0006629">
    <property type="term" value="P:lipid metabolic process"/>
    <property type="evidence" value="ECO:0007669"/>
    <property type="project" value="InterPro"/>
</dbReference>
<dbReference type="InterPro" id="IPR002921">
    <property type="entry name" value="Fungal_lipase-type"/>
</dbReference>
<sequence length="238" mass="26840">MKDSRHNLQGYVAVDYGAIKPHIVVVFRGTVEASIKNWAEDLKVWSISPYKEFPDVYVHGGFYESYARSLRFQVHEILHSLPPDMPLYITGHSLGGAIATLCAFDLVRTKTREVAAVYTYGQPRVGSFDFAHTYKELLSNHFRVTHNRDLVPHIPLLSMIREAASVTKLTADNDGSLWSHGFYHTPMEVYYANDSQTYKECDSTGEDSSCSNSCWPVHCTSVSDHFMYMGVPLGSDEC</sequence>
<evidence type="ECO:0000259" key="1">
    <source>
        <dbReference type="Pfam" id="PF01764"/>
    </source>
</evidence>
<proteinExistence type="predicted"/>
<name>A0AAE0GES0_9CHLO</name>
<dbReference type="InterPro" id="IPR051218">
    <property type="entry name" value="Sec_MonoDiacylglyc_Lipase"/>
</dbReference>
<evidence type="ECO:0000313" key="3">
    <source>
        <dbReference type="Proteomes" id="UP001190700"/>
    </source>
</evidence>
<dbReference type="Gene3D" id="3.40.50.1820">
    <property type="entry name" value="alpha/beta hydrolase"/>
    <property type="match status" value="1"/>
</dbReference>
<dbReference type="PANTHER" id="PTHR45856:SF25">
    <property type="entry name" value="FUNGAL LIPASE-LIKE DOMAIN-CONTAINING PROTEIN"/>
    <property type="match status" value="1"/>
</dbReference>
<dbReference type="SUPFAM" id="SSF53474">
    <property type="entry name" value="alpha/beta-Hydrolases"/>
    <property type="match status" value="1"/>
</dbReference>
<dbReference type="EMBL" id="LGRX02006477">
    <property type="protein sequence ID" value="KAK3276593.1"/>
    <property type="molecule type" value="Genomic_DNA"/>
</dbReference>
<accession>A0AAE0GES0</accession>
<protein>
    <recommendedName>
        <fullName evidence="1">Fungal lipase-type domain-containing protein</fullName>
    </recommendedName>
</protein>
<dbReference type="InterPro" id="IPR029058">
    <property type="entry name" value="AB_hydrolase_fold"/>
</dbReference>
<dbReference type="AlphaFoldDB" id="A0AAE0GES0"/>
<comment type="caution">
    <text evidence="2">The sequence shown here is derived from an EMBL/GenBank/DDBJ whole genome shotgun (WGS) entry which is preliminary data.</text>
</comment>
<evidence type="ECO:0000313" key="2">
    <source>
        <dbReference type="EMBL" id="KAK3276593.1"/>
    </source>
</evidence>
<keyword evidence="3" id="KW-1185">Reference proteome</keyword>
<dbReference type="Pfam" id="PF01764">
    <property type="entry name" value="Lipase_3"/>
    <property type="match status" value="1"/>
</dbReference>
<dbReference type="CDD" id="cd00519">
    <property type="entry name" value="Lipase_3"/>
    <property type="match status" value="1"/>
</dbReference>
<reference evidence="2 3" key="1">
    <citation type="journal article" date="2015" name="Genome Biol. Evol.">
        <title>Comparative Genomics of a Bacterivorous Green Alga Reveals Evolutionary Causalities and Consequences of Phago-Mixotrophic Mode of Nutrition.</title>
        <authorList>
            <person name="Burns J.A."/>
            <person name="Paasch A."/>
            <person name="Narechania A."/>
            <person name="Kim E."/>
        </authorList>
    </citation>
    <scope>NUCLEOTIDE SEQUENCE [LARGE SCALE GENOMIC DNA]</scope>
    <source>
        <strain evidence="2 3">PLY_AMNH</strain>
    </source>
</reference>
<dbReference type="Proteomes" id="UP001190700">
    <property type="component" value="Unassembled WGS sequence"/>
</dbReference>
<feature type="domain" description="Fungal lipase-type" evidence="1">
    <location>
        <begin position="24"/>
        <end position="157"/>
    </location>
</feature>